<dbReference type="KEGG" id="blag:BLTE_12610"/>
<dbReference type="PANTHER" id="PTHR46211">
    <property type="entry name" value="GLYCEROPHOSPHORYL DIESTER PHOSPHODIESTERASE"/>
    <property type="match status" value="1"/>
</dbReference>
<sequence>MTPEWLTARPIAHRGLHDAADGVIENTLSACAAAAAAGYAIEVDLQLSADGEAMVFHDDTLDRLTEATGPVAARTAAELKAVRFRDTDDVMMRFSELLTLVSGHVPLIVELKSRFDGDPTLVRRAAEVAAAYGGPLALMSFDPAPIADLRTLAPGIVRGITAERHYADPEWNGLSAIRKQVLGNLLHWPASRPQFVAFCLSDLPTVATEVARRALGVPVLTWTVRTPEDRARAKRWADQMIFEGFRPKPA</sequence>
<proteinExistence type="predicted"/>
<dbReference type="InterPro" id="IPR017946">
    <property type="entry name" value="PLC-like_Pdiesterase_TIM-brl"/>
</dbReference>
<dbReference type="Gene3D" id="3.20.20.190">
    <property type="entry name" value="Phosphatidylinositol (PI) phosphodiesterase"/>
    <property type="match status" value="1"/>
</dbReference>
<dbReference type="SUPFAM" id="SSF51695">
    <property type="entry name" value="PLC-like phosphodiesterases"/>
    <property type="match status" value="1"/>
</dbReference>
<dbReference type="Pfam" id="PF03009">
    <property type="entry name" value="GDPD"/>
    <property type="match status" value="1"/>
</dbReference>
<dbReference type="Proteomes" id="UP000266934">
    <property type="component" value="Chromosome"/>
</dbReference>
<dbReference type="EMBL" id="AP018907">
    <property type="protein sequence ID" value="BBF92576.1"/>
    <property type="molecule type" value="Genomic_DNA"/>
</dbReference>
<feature type="domain" description="GP-PDE" evidence="1">
    <location>
        <begin position="8"/>
        <end position="250"/>
    </location>
</feature>
<evidence type="ECO:0000259" key="1">
    <source>
        <dbReference type="PROSITE" id="PS51704"/>
    </source>
</evidence>
<dbReference type="PROSITE" id="PS51704">
    <property type="entry name" value="GP_PDE"/>
    <property type="match status" value="1"/>
</dbReference>
<evidence type="ECO:0000313" key="3">
    <source>
        <dbReference type="Proteomes" id="UP000266934"/>
    </source>
</evidence>
<dbReference type="PANTHER" id="PTHR46211:SF1">
    <property type="entry name" value="GLYCEROPHOSPHODIESTER PHOSPHODIESTERASE, CYTOPLASMIC"/>
    <property type="match status" value="1"/>
</dbReference>
<dbReference type="InterPro" id="IPR030395">
    <property type="entry name" value="GP_PDE_dom"/>
</dbReference>
<gene>
    <name evidence="2" type="ORF">BLTE_12610</name>
</gene>
<dbReference type="GO" id="GO:0006629">
    <property type="term" value="P:lipid metabolic process"/>
    <property type="evidence" value="ECO:0007669"/>
    <property type="project" value="InterPro"/>
</dbReference>
<organism evidence="2 3">
    <name type="scientific">Blastochloris tepida</name>
    <dbReference type="NCBI Taxonomy" id="2233851"/>
    <lineage>
        <taxon>Bacteria</taxon>
        <taxon>Pseudomonadati</taxon>
        <taxon>Pseudomonadota</taxon>
        <taxon>Alphaproteobacteria</taxon>
        <taxon>Hyphomicrobiales</taxon>
        <taxon>Blastochloridaceae</taxon>
        <taxon>Blastochloris</taxon>
    </lineage>
</organism>
<name>A0A348FZ43_9HYPH</name>
<evidence type="ECO:0000313" key="2">
    <source>
        <dbReference type="EMBL" id="BBF92576.1"/>
    </source>
</evidence>
<reference evidence="2 3" key="1">
    <citation type="submission" date="2018-08" db="EMBL/GenBank/DDBJ databases">
        <title>Complete genome sequencing of Blastochloris tepida GI.</title>
        <authorList>
            <person name="Tsukatani Y."/>
            <person name="Mori H."/>
        </authorList>
    </citation>
    <scope>NUCLEOTIDE SEQUENCE [LARGE SCALE GENOMIC DNA]</scope>
    <source>
        <strain evidence="2 3">GI</strain>
    </source>
</reference>
<dbReference type="AlphaFoldDB" id="A0A348FZ43"/>
<dbReference type="GO" id="GO:0008081">
    <property type="term" value="F:phosphoric diester hydrolase activity"/>
    <property type="evidence" value="ECO:0007669"/>
    <property type="project" value="InterPro"/>
</dbReference>
<protein>
    <submittedName>
        <fullName evidence="2">Glycerophosphoryl diester phosphodiesterase</fullName>
    </submittedName>
</protein>
<accession>A0A348FZ43</accession>
<dbReference type="OrthoDB" id="384721at2"/>
<keyword evidence="3" id="KW-1185">Reference proteome</keyword>